<dbReference type="PIRSF" id="PIRSF006232">
    <property type="entry name" value="Pirin"/>
    <property type="match status" value="1"/>
</dbReference>
<dbReference type="AlphaFoldDB" id="A0A4R9FNT0"/>
<feature type="domain" description="Pirin N-terminal" evidence="4">
    <location>
        <begin position="10"/>
        <end position="120"/>
    </location>
</feature>
<feature type="binding site" evidence="2">
    <location>
        <position position="58"/>
    </location>
    <ligand>
        <name>Fe cation</name>
        <dbReference type="ChEBI" id="CHEBI:24875"/>
    </ligand>
</feature>
<evidence type="ECO:0000313" key="7">
    <source>
        <dbReference type="Proteomes" id="UP000297453"/>
    </source>
</evidence>
<dbReference type="InterPro" id="IPR041602">
    <property type="entry name" value="Quercetinase_C"/>
</dbReference>
<comment type="caution">
    <text evidence="6">The sequence shown here is derived from an EMBL/GenBank/DDBJ whole genome shotgun (WGS) entry which is preliminary data.</text>
</comment>
<evidence type="ECO:0000259" key="5">
    <source>
        <dbReference type="Pfam" id="PF17954"/>
    </source>
</evidence>
<evidence type="ECO:0000256" key="2">
    <source>
        <dbReference type="PIRSR" id="PIRSR006232-1"/>
    </source>
</evidence>
<sequence>MEAVVHKANTRGKVDFGWLKSNHTFSFGNYMNPERIRFASLRVLNDDIVAPGRGFDPHPHQDMEIISIPLTGSLEHKDSIGTSGVIRSGEVQVMSAGTGIVHSEYNHSKTDPVNFLQIWVLPDRRGAEPRYDQKQFSVEDRKNKFQVVVAPKESEEGLWINQNAWFSLGNLDVGVEASYQPKNNERGGVYAFLISGKVNINGTELSVRDGAGFPGADLLKVKALEGSELLLMDVPEIV</sequence>
<accession>A0A4R9FNT0</accession>
<dbReference type="InterPro" id="IPR014710">
    <property type="entry name" value="RmlC-like_jellyroll"/>
</dbReference>
<dbReference type="SUPFAM" id="SSF51182">
    <property type="entry name" value="RmlC-like cupins"/>
    <property type="match status" value="1"/>
</dbReference>
<comment type="cofactor">
    <cofactor evidence="2">
        <name>Fe cation</name>
        <dbReference type="ChEBI" id="CHEBI:24875"/>
    </cofactor>
    <text evidence="2">Binds 1 Fe cation per subunit.</text>
</comment>
<protein>
    <submittedName>
        <fullName evidence="6">Pirin family protein</fullName>
    </submittedName>
</protein>
<evidence type="ECO:0000313" key="6">
    <source>
        <dbReference type="EMBL" id="TGJ99719.1"/>
    </source>
</evidence>
<dbReference type="InterPro" id="IPR011051">
    <property type="entry name" value="RmlC_Cupin_sf"/>
</dbReference>
<feature type="binding site" evidence="2">
    <location>
        <position position="60"/>
    </location>
    <ligand>
        <name>Fe cation</name>
        <dbReference type="ChEBI" id="CHEBI:24875"/>
    </ligand>
</feature>
<dbReference type="PANTHER" id="PTHR43212">
    <property type="entry name" value="QUERCETIN 2,3-DIOXYGENASE"/>
    <property type="match status" value="1"/>
</dbReference>
<dbReference type="CDD" id="cd02910">
    <property type="entry name" value="cupin_Yhhw_N"/>
    <property type="match status" value="1"/>
</dbReference>
<dbReference type="OrthoDB" id="321327at2"/>
<dbReference type="PANTHER" id="PTHR43212:SF3">
    <property type="entry name" value="QUERCETIN 2,3-DIOXYGENASE"/>
    <property type="match status" value="1"/>
</dbReference>
<gene>
    <name evidence="6" type="ORF">EHO59_17980</name>
</gene>
<dbReference type="GO" id="GO:0046872">
    <property type="term" value="F:metal ion binding"/>
    <property type="evidence" value="ECO:0007669"/>
    <property type="project" value="UniProtKB-KW"/>
</dbReference>
<evidence type="ECO:0000256" key="3">
    <source>
        <dbReference type="RuleBase" id="RU003457"/>
    </source>
</evidence>
<comment type="similarity">
    <text evidence="1 3">Belongs to the pirin family.</text>
</comment>
<reference evidence="6" key="1">
    <citation type="journal article" date="2019" name="PLoS Negl. Trop. Dis.">
        <title>Revisiting the worldwide diversity of Leptospira species in the environment.</title>
        <authorList>
            <person name="Vincent A.T."/>
            <person name="Schiettekatte O."/>
            <person name="Bourhy P."/>
            <person name="Veyrier F.J."/>
            <person name="Picardeau M."/>
        </authorList>
    </citation>
    <scope>NUCLEOTIDE SEQUENCE [LARGE SCALE GENOMIC DNA]</scope>
    <source>
        <strain evidence="6">SSS9</strain>
    </source>
</reference>
<evidence type="ECO:0000256" key="1">
    <source>
        <dbReference type="ARBA" id="ARBA00008416"/>
    </source>
</evidence>
<dbReference type="Pfam" id="PF02678">
    <property type="entry name" value="Pirin"/>
    <property type="match status" value="1"/>
</dbReference>
<dbReference type="InterPro" id="IPR003829">
    <property type="entry name" value="Pirin_N_dom"/>
</dbReference>
<dbReference type="Gene3D" id="2.60.120.10">
    <property type="entry name" value="Jelly Rolls"/>
    <property type="match status" value="2"/>
</dbReference>
<dbReference type="Pfam" id="PF17954">
    <property type="entry name" value="Pirin_C_2"/>
    <property type="match status" value="1"/>
</dbReference>
<keyword evidence="7" id="KW-1185">Reference proteome</keyword>
<organism evidence="6 7">
    <name type="scientific">Leptospira semungkisensis</name>
    <dbReference type="NCBI Taxonomy" id="2484985"/>
    <lineage>
        <taxon>Bacteria</taxon>
        <taxon>Pseudomonadati</taxon>
        <taxon>Spirochaetota</taxon>
        <taxon>Spirochaetia</taxon>
        <taxon>Leptospirales</taxon>
        <taxon>Leptospiraceae</taxon>
        <taxon>Leptospira</taxon>
    </lineage>
</organism>
<proteinExistence type="inferred from homology"/>
<name>A0A4R9FNT0_9LEPT</name>
<feature type="domain" description="Quercetin 2,3-dioxygenase C-terminal cupin" evidence="5">
    <location>
        <begin position="147"/>
        <end position="234"/>
    </location>
</feature>
<dbReference type="RefSeq" id="WP_135589811.1">
    <property type="nucleotide sequence ID" value="NZ_RQEP01000019.1"/>
</dbReference>
<dbReference type="EMBL" id="RQEP01000019">
    <property type="protein sequence ID" value="TGJ99719.1"/>
    <property type="molecule type" value="Genomic_DNA"/>
</dbReference>
<keyword evidence="2" id="KW-0479">Metal-binding</keyword>
<feature type="binding site" evidence="2">
    <location>
        <position position="104"/>
    </location>
    <ligand>
        <name>Fe cation</name>
        <dbReference type="ChEBI" id="CHEBI:24875"/>
    </ligand>
</feature>
<dbReference type="Proteomes" id="UP000297453">
    <property type="component" value="Unassembled WGS sequence"/>
</dbReference>
<feature type="binding site" evidence="2">
    <location>
        <position position="102"/>
    </location>
    <ligand>
        <name>Fe cation</name>
        <dbReference type="ChEBI" id="CHEBI:24875"/>
    </ligand>
</feature>
<keyword evidence="2" id="KW-0408">Iron</keyword>
<dbReference type="InterPro" id="IPR012093">
    <property type="entry name" value="Pirin"/>
</dbReference>
<evidence type="ECO:0000259" key="4">
    <source>
        <dbReference type="Pfam" id="PF02678"/>
    </source>
</evidence>